<evidence type="ECO:0000313" key="2">
    <source>
        <dbReference type="Proteomes" id="UP000249123"/>
    </source>
</evidence>
<organism evidence="1 2">
    <name type="scientific">Hyphomonas pacifica</name>
    <dbReference type="NCBI Taxonomy" id="1280941"/>
    <lineage>
        <taxon>Bacteria</taxon>
        <taxon>Pseudomonadati</taxon>
        <taxon>Pseudomonadota</taxon>
        <taxon>Alphaproteobacteria</taxon>
        <taxon>Hyphomonadales</taxon>
        <taxon>Hyphomonadaceae</taxon>
        <taxon>Hyphomonas</taxon>
    </lineage>
</organism>
<evidence type="ECO:0000313" key="1">
    <source>
        <dbReference type="EMBL" id="RAN34264.1"/>
    </source>
</evidence>
<dbReference type="EMBL" id="AWFB01000012">
    <property type="protein sequence ID" value="RAN34264.1"/>
    <property type="molecule type" value="Genomic_DNA"/>
</dbReference>
<comment type="caution">
    <text evidence="1">The sequence shown here is derived from an EMBL/GenBank/DDBJ whole genome shotgun (WGS) entry which is preliminary data.</text>
</comment>
<dbReference type="Proteomes" id="UP000249123">
    <property type="component" value="Unassembled WGS sequence"/>
</dbReference>
<protein>
    <submittedName>
        <fullName evidence="1">Uncharacterized protein</fullName>
    </submittedName>
</protein>
<keyword evidence="2" id="KW-1185">Reference proteome</keyword>
<gene>
    <name evidence="1" type="ORF">HY3_01270</name>
</gene>
<reference evidence="1 2" key="1">
    <citation type="submission" date="2013-04" db="EMBL/GenBank/DDBJ databases">
        <title>Hyphomonas sp. T24B3 Genome Sequencing.</title>
        <authorList>
            <person name="Lai Q."/>
            <person name="Shao Z."/>
        </authorList>
    </citation>
    <scope>NUCLEOTIDE SEQUENCE [LARGE SCALE GENOMIC DNA]</scope>
    <source>
        <strain evidence="1 2">T24B3</strain>
    </source>
</reference>
<accession>A0A328K103</accession>
<proteinExistence type="predicted"/>
<sequence length="52" mass="5947">MSGNIICLLWGGPAFLACIIRYESIFVQFGFGVWQSHHQVSEKYRELVSQEA</sequence>
<name>A0A062U613_9PROT</name>
<dbReference type="AlphaFoldDB" id="A0A062U613"/>
<accession>A0A062U613</accession>